<feature type="compositionally biased region" description="Basic and acidic residues" evidence="1">
    <location>
        <begin position="19"/>
        <end position="51"/>
    </location>
</feature>
<name>A0A4Z2IJ05_9TELE</name>
<accession>A0A4Z2IJ05</accession>
<evidence type="ECO:0000313" key="2">
    <source>
        <dbReference type="EMBL" id="TNN77777.1"/>
    </source>
</evidence>
<reference evidence="2 3" key="1">
    <citation type="submission" date="2019-03" db="EMBL/GenBank/DDBJ databases">
        <title>First draft genome of Liparis tanakae, snailfish: a comprehensive survey of snailfish specific genes.</title>
        <authorList>
            <person name="Kim W."/>
            <person name="Song I."/>
            <person name="Jeong J.-H."/>
            <person name="Kim D."/>
            <person name="Kim S."/>
            <person name="Ryu S."/>
            <person name="Song J.Y."/>
            <person name="Lee S.K."/>
        </authorList>
    </citation>
    <scope>NUCLEOTIDE SEQUENCE [LARGE SCALE GENOMIC DNA]</scope>
    <source>
        <tissue evidence="2">Muscle</tissue>
    </source>
</reference>
<organism evidence="2 3">
    <name type="scientific">Liparis tanakae</name>
    <name type="common">Tanaka's snailfish</name>
    <dbReference type="NCBI Taxonomy" id="230148"/>
    <lineage>
        <taxon>Eukaryota</taxon>
        <taxon>Metazoa</taxon>
        <taxon>Chordata</taxon>
        <taxon>Craniata</taxon>
        <taxon>Vertebrata</taxon>
        <taxon>Euteleostomi</taxon>
        <taxon>Actinopterygii</taxon>
        <taxon>Neopterygii</taxon>
        <taxon>Teleostei</taxon>
        <taxon>Neoteleostei</taxon>
        <taxon>Acanthomorphata</taxon>
        <taxon>Eupercaria</taxon>
        <taxon>Perciformes</taxon>
        <taxon>Cottioidei</taxon>
        <taxon>Cottales</taxon>
        <taxon>Liparidae</taxon>
        <taxon>Liparis</taxon>
    </lineage>
</organism>
<sequence>MAVAVTEKTNATTMPQQGDVREEGSSDDQQHQRPREPEAQGPKVKPEEAQEQRLSQTVSPEPRANYLRSDTAALSRLGPGSLVSSPLAAIEAGQAGDKRLVFIPDTSGHRHTLTHSITDTEGGRERKREWRREEEKEKEKEKEKEGNEQGTGEREK</sequence>
<feature type="compositionally biased region" description="Polar residues" evidence="1">
    <location>
        <begin position="7"/>
        <end position="16"/>
    </location>
</feature>
<feature type="compositionally biased region" description="Basic and acidic residues" evidence="1">
    <location>
        <begin position="121"/>
        <end position="156"/>
    </location>
</feature>
<evidence type="ECO:0000313" key="3">
    <source>
        <dbReference type="Proteomes" id="UP000314294"/>
    </source>
</evidence>
<gene>
    <name evidence="2" type="ORF">EYF80_012075</name>
</gene>
<protein>
    <submittedName>
        <fullName evidence="2">Uncharacterized protein</fullName>
    </submittedName>
</protein>
<feature type="region of interest" description="Disordered" evidence="1">
    <location>
        <begin position="105"/>
        <end position="156"/>
    </location>
</feature>
<dbReference type="Proteomes" id="UP000314294">
    <property type="component" value="Unassembled WGS sequence"/>
</dbReference>
<dbReference type="AlphaFoldDB" id="A0A4Z2IJ05"/>
<evidence type="ECO:0000256" key="1">
    <source>
        <dbReference type="SAM" id="MobiDB-lite"/>
    </source>
</evidence>
<dbReference type="EMBL" id="SRLO01000080">
    <property type="protein sequence ID" value="TNN77777.1"/>
    <property type="molecule type" value="Genomic_DNA"/>
</dbReference>
<feature type="region of interest" description="Disordered" evidence="1">
    <location>
        <begin position="1"/>
        <end position="65"/>
    </location>
</feature>
<comment type="caution">
    <text evidence="2">The sequence shown here is derived from an EMBL/GenBank/DDBJ whole genome shotgun (WGS) entry which is preliminary data.</text>
</comment>
<keyword evidence="3" id="KW-1185">Reference proteome</keyword>
<proteinExistence type="predicted"/>